<dbReference type="EMBL" id="MN739743">
    <property type="protein sequence ID" value="QHT24275.1"/>
    <property type="molecule type" value="Genomic_DNA"/>
</dbReference>
<evidence type="ECO:0000313" key="2">
    <source>
        <dbReference type="EMBL" id="QHT24275.1"/>
    </source>
</evidence>
<proteinExistence type="predicted"/>
<name>A0A6C0EA57_9ZZZZ</name>
<keyword evidence="1" id="KW-0812">Transmembrane</keyword>
<reference evidence="2" key="1">
    <citation type="journal article" date="2020" name="Nature">
        <title>Giant virus diversity and host interactions through global metagenomics.</title>
        <authorList>
            <person name="Schulz F."/>
            <person name="Roux S."/>
            <person name="Paez-Espino D."/>
            <person name="Jungbluth S."/>
            <person name="Walsh D.A."/>
            <person name="Denef V.J."/>
            <person name="McMahon K.D."/>
            <person name="Konstantinidis K.T."/>
            <person name="Eloe-Fadrosh E.A."/>
            <person name="Kyrpides N.C."/>
            <person name="Woyke T."/>
        </authorList>
    </citation>
    <scope>NUCLEOTIDE SEQUENCE</scope>
    <source>
        <strain evidence="2">GVMAG-M-3300023179-138</strain>
    </source>
</reference>
<keyword evidence="1" id="KW-0472">Membrane</keyword>
<accession>A0A6C0EA57</accession>
<dbReference type="AlphaFoldDB" id="A0A6C0EA57"/>
<organism evidence="2">
    <name type="scientific">viral metagenome</name>
    <dbReference type="NCBI Taxonomy" id="1070528"/>
    <lineage>
        <taxon>unclassified sequences</taxon>
        <taxon>metagenomes</taxon>
        <taxon>organismal metagenomes</taxon>
    </lineage>
</organism>
<protein>
    <submittedName>
        <fullName evidence="2">Uncharacterized protein</fullName>
    </submittedName>
</protein>
<feature type="transmembrane region" description="Helical" evidence="1">
    <location>
        <begin position="6"/>
        <end position="23"/>
    </location>
</feature>
<sequence>MDIHLIFYYIGILIVFGTHIVMLRSSKPDARAHALTNLFAACCIAYYFMNKEGFIRF</sequence>
<evidence type="ECO:0000256" key="1">
    <source>
        <dbReference type="SAM" id="Phobius"/>
    </source>
</evidence>
<keyword evidence="1" id="KW-1133">Transmembrane helix</keyword>
<feature type="transmembrane region" description="Helical" evidence="1">
    <location>
        <begin position="30"/>
        <end position="49"/>
    </location>
</feature>